<organism evidence="1 2">
    <name type="scientific">Phaeosphaeria nodorum (strain SN15 / ATCC MYA-4574 / FGSC 10173)</name>
    <name type="common">Glume blotch fungus</name>
    <name type="synonym">Parastagonospora nodorum</name>
    <dbReference type="NCBI Taxonomy" id="321614"/>
    <lineage>
        <taxon>Eukaryota</taxon>
        <taxon>Fungi</taxon>
        <taxon>Dikarya</taxon>
        <taxon>Ascomycota</taxon>
        <taxon>Pezizomycotina</taxon>
        <taxon>Dothideomycetes</taxon>
        <taxon>Pleosporomycetidae</taxon>
        <taxon>Pleosporales</taxon>
        <taxon>Pleosporineae</taxon>
        <taxon>Phaeosphaeriaceae</taxon>
        <taxon>Parastagonospora</taxon>
    </lineage>
</organism>
<dbReference type="Proteomes" id="UP000001055">
    <property type="component" value="Unassembled WGS sequence"/>
</dbReference>
<proteinExistence type="predicted"/>
<dbReference type="AlphaFoldDB" id="Q0V381"/>
<gene>
    <name evidence="1" type="ORF">SNOG_01533</name>
</gene>
<reference evidence="2" key="1">
    <citation type="journal article" date="2007" name="Plant Cell">
        <title>Dothideomycete-plant interactions illuminated by genome sequencing and EST analysis of the wheat pathogen Stagonospora nodorum.</title>
        <authorList>
            <person name="Hane J.K."/>
            <person name="Lowe R.G."/>
            <person name="Solomon P.S."/>
            <person name="Tan K.C."/>
            <person name="Schoch C.L."/>
            <person name="Spatafora J.W."/>
            <person name="Crous P.W."/>
            <person name="Kodira C."/>
            <person name="Birren B.W."/>
            <person name="Galagan J.E."/>
            <person name="Torriani S.F."/>
            <person name="McDonald B.A."/>
            <person name="Oliver R.P."/>
        </authorList>
    </citation>
    <scope>NUCLEOTIDE SEQUENCE [LARGE SCALE GENOMIC DNA]</scope>
    <source>
        <strain evidence="2">SN15 / ATCC MYA-4574 / FGSC 10173</strain>
    </source>
</reference>
<dbReference type="KEGG" id="pno:SNOG_01533"/>
<dbReference type="GeneID" id="5969016"/>
<dbReference type="RefSeq" id="XP_001792171.1">
    <property type="nucleotide sequence ID" value="XM_001792119.1"/>
</dbReference>
<dbReference type="InParanoid" id="Q0V381"/>
<sequence length="56" mass="6220">MSIYSRAPSRQAHQGNLSTLQPVIAQVVEDTVGFRYAHLPSPSSAFGQTQDRPHRK</sequence>
<accession>Q0V381</accession>
<dbReference type="EMBL" id="CH445326">
    <property type="protein sequence ID" value="EAT91182.1"/>
    <property type="molecule type" value="Genomic_DNA"/>
</dbReference>
<name>Q0V381_PHANO</name>
<evidence type="ECO:0000313" key="1">
    <source>
        <dbReference type="EMBL" id="EAT91182.1"/>
    </source>
</evidence>
<evidence type="ECO:0000313" key="2">
    <source>
        <dbReference type="Proteomes" id="UP000001055"/>
    </source>
</evidence>
<protein>
    <submittedName>
        <fullName evidence="1">Uncharacterized protein</fullName>
    </submittedName>
</protein>